<dbReference type="KEGG" id="npl:FGF80_01785"/>
<feature type="transmembrane region" description="Helical" evidence="1">
    <location>
        <begin position="19"/>
        <end position="38"/>
    </location>
</feature>
<dbReference type="RefSeq" id="WP_006184190.1">
    <property type="nucleotide sequence ID" value="NZ_CP040637.1"/>
</dbReference>
<proteinExistence type="predicted"/>
<evidence type="ECO:0000313" key="2">
    <source>
        <dbReference type="EMBL" id="QCW02045.1"/>
    </source>
</evidence>
<dbReference type="AlphaFoldDB" id="A0A4P9TD83"/>
<evidence type="ECO:0000256" key="1">
    <source>
        <dbReference type="SAM" id="Phobius"/>
    </source>
</evidence>
<accession>A0A4P9TD83</accession>
<feature type="transmembrane region" description="Helical" evidence="1">
    <location>
        <begin position="85"/>
        <end position="104"/>
    </location>
</feature>
<feature type="transmembrane region" description="Helical" evidence="1">
    <location>
        <begin position="110"/>
        <end position="129"/>
    </location>
</feature>
<name>A0A4P9TD83_9EURY</name>
<keyword evidence="1" id="KW-0812">Transmembrane</keyword>
<keyword evidence="1" id="KW-1133">Transmembrane helix</keyword>
<protein>
    <submittedName>
        <fullName evidence="2">DUF3054 domain-containing protein</fullName>
    </submittedName>
</protein>
<dbReference type="Pfam" id="PF11255">
    <property type="entry name" value="DUF3054"/>
    <property type="match status" value="1"/>
</dbReference>
<dbReference type="GeneID" id="96154654"/>
<dbReference type="InterPro" id="IPR021414">
    <property type="entry name" value="DUF3054"/>
</dbReference>
<keyword evidence="1" id="KW-0472">Membrane</keyword>
<evidence type="ECO:0000313" key="3">
    <source>
        <dbReference type="Proteomes" id="UP000307562"/>
    </source>
</evidence>
<dbReference type="EMBL" id="CP040637">
    <property type="protein sequence ID" value="QCW02045.1"/>
    <property type="molecule type" value="Genomic_DNA"/>
</dbReference>
<feature type="transmembrane region" description="Helical" evidence="1">
    <location>
        <begin position="54"/>
        <end position="73"/>
    </location>
</feature>
<reference evidence="3" key="1">
    <citation type="submission" date="2019-05" db="EMBL/GenBank/DDBJ databases">
        <title>Complete Genome Sequence and Methylation Pattern of the Halophilic Archaeon Natrinema pallidum BOL6-1.</title>
        <authorList>
            <person name="DasSarma P."/>
            <person name="DasSarma B.P."/>
            <person name="DasSarma S.L."/>
            <person name="Martinez F.L."/>
            <person name="Guzman D."/>
            <person name="Roberts R.J."/>
            <person name="DasSarma S."/>
        </authorList>
    </citation>
    <scope>NUCLEOTIDE SEQUENCE [LARGE SCALE GENOMIC DNA]</scope>
    <source>
        <strain evidence="3">BOL6-1</strain>
    </source>
</reference>
<keyword evidence="3" id="KW-1185">Reference proteome</keyword>
<organism evidence="2 3">
    <name type="scientific">Natrinema pallidum</name>
    <dbReference type="NCBI Taxonomy" id="69527"/>
    <lineage>
        <taxon>Archaea</taxon>
        <taxon>Methanobacteriati</taxon>
        <taxon>Methanobacteriota</taxon>
        <taxon>Stenosarchaea group</taxon>
        <taxon>Halobacteria</taxon>
        <taxon>Halobacteriales</taxon>
        <taxon>Natrialbaceae</taxon>
        <taxon>Natrinema</taxon>
    </lineage>
</organism>
<gene>
    <name evidence="2" type="ORF">FGF80_01785</name>
</gene>
<sequence>MDTAVQTGVRDSAAGRKRIAAGVIDVGLVAAMVLYGYVHHGGDPVATPLESLETIAPFVIGWLAVAALAGVYTRDRLLGRDGLRVTATAWIAAANVGLMLRGSPPLHGSTIWPFPVVITVSVLVVLLGWRLGLSLYLSVTE</sequence>
<dbReference type="Proteomes" id="UP000307562">
    <property type="component" value="Chromosome"/>
</dbReference>